<gene>
    <name evidence="6" type="ORF">IWW39_003750</name>
</gene>
<comment type="similarity">
    <text evidence="1 2 3">Belongs to the cullin family.</text>
</comment>
<dbReference type="InterPro" id="IPR036390">
    <property type="entry name" value="WH_DNA-bd_sf"/>
</dbReference>
<name>A0A9W8GEB7_9FUNG</name>
<dbReference type="EMBL" id="JANBTX010000115">
    <property type="protein sequence ID" value="KAJ2686277.1"/>
    <property type="molecule type" value="Genomic_DNA"/>
</dbReference>
<dbReference type="InterPro" id="IPR016159">
    <property type="entry name" value="Cullin_repeat-like_dom_sf"/>
</dbReference>
<dbReference type="InterPro" id="IPR019434">
    <property type="entry name" value="DUF2423"/>
</dbReference>
<evidence type="ECO:0000313" key="7">
    <source>
        <dbReference type="Proteomes" id="UP001151516"/>
    </source>
</evidence>
<dbReference type="InterPro" id="IPR019559">
    <property type="entry name" value="Cullin_neddylation_domain"/>
</dbReference>
<dbReference type="Proteomes" id="UP001151516">
    <property type="component" value="Unassembled WGS sequence"/>
</dbReference>
<dbReference type="PROSITE" id="PS50069">
    <property type="entry name" value="CULLIN_2"/>
    <property type="match status" value="1"/>
</dbReference>
<dbReference type="InterPro" id="IPR001373">
    <property type="entry name" value="Cullin_N"/>
</dbReference>
<reference evidence="6" key="1">
    <citation type="submission" date="2022-07" db="EMBL/GenBank/DDBJ databases">
        <title>Phylogenomic reconstructions and comparative analyses of Kickxellomycotina fungi.</title>
        <authorList>
            <person name="Reynolds N.K."/>
            <person name="Stajich J.E."/>
            <person name="Barry K."/>
            <person name="Grigoriev I.V."/>
            <person name="Crous P."/>
            <person name="Smith M.E."/>
        </authorList>
    </citation>
    <scope>NUCLEOTIDE SEQUENCE</scope>
    <source>
        <strain evidence="6">CBS 109367</strain>
    </source>
</reference>
<dbReference type="InterPro" id="IPR036317">
    <property type="entry name" value="Cullin_homology_sf"/>
</dbReference>
<dbReference type="Gene3D" id="3.30.230.130">
    <property type="entry name" value="Cullin, Chain C, Domain 2"/>
    <property type="match status" value="1"/>
</dbReference>
<evidence type="ECO:0000256" key="3">
    <source>
        <dbReference type="RuleBase" id="RU003829"/>
    </source>
</evidence>
<dbReference type="SUPFAM" id="SSF74788">
    <property type="entry name" value="Cullin repeat-like"/>
    <property type="match status" value="1"/>
</dbReference>
<comment type="caution">
    <text evidence="6">The sequence shown here is derived from an EMBL/GenBank/DDBJ whole genome shotgun (WGS) entry which is preliminary data.</text>
</comment>
<dbReference type="InterPro" id="IPR059120">
    <property type="entry name" value="Cullin-like_AB"/>
</dbReference>
<dbReference type="SMART" id="SM00884">
    <property type="entry name" value="Cullin_Nedd8"/>
    <property type="match status" value="1"/>
</dbReference>
<evidence type="ECO:0000259" key="5">
    <source>
        <dbReference type="PROSITE" id="PS50069"/>
    </source>
</evidence>
<dbReference type="SUPFAM" id="SSF46785">
    <property type="entry name" value="Winged helix' DNA-binding domain"/>
    <property type="match status" value="1"/>
</dbReference>
<dbReference type="Pfam" id="PF10338">
    <property type="entry name" value="YBL028C_N"/>
    <property type="match status" value="1"/>
</dbReference>
<dbReference type="OrthoDB" id="27073at2759"/>
<evidence type="ECO:0000256" key="1">
    <source>
        <dbReference type="ARBA" id="ARBA00006019"/>
    </source>
</evidence>
<evidence type="ECO:0000256" key="4">
    <source>
        <dbReference type="SAM" id="MobiDB-lite"/>
    </source>
</evidence>
<keyword evidence="7" id="KW-1185">Reference proteome</keyword>
<feature type="region of interest" description="Disordered" evidence="4">
    <location>
        <begin position="35"/>
        <end position="98"/>
    </location>
</feature>
<dbReference type="SUPFAM" id="SSF75632">
    <property type="entry name" value="Cullin homology domain"/>
    <property type="match status" value="1"/>
</dbReference>
<dbReference type="Pfam" id="PF00888">
    <property type="entry name" value="Cullin"/>
    <property type="match status" value="1"/>
</dbReference>
<organism evidence="6 7">
    <name type="scientific">Coemansia spiralis</name>
    <dbReference type="NCBI Taxonomy" id="417178"/>
    <lineage>
        <taxon>Eukaryota</taxon>
        <taxon>Fungi</taxon>
        <taxon>Fungi incertae sedis</taxon>
        <taxon>Zoopagomycota</taxon>
        <taxon>Kickxellomycotina</taxon>
        <taxon>Kickxellomycetes</taxon>
        <taxon>Kickxellales</taxon>
        <taxon>Kickxellaceae</taxon>
        <taxon>Coemansia</taxon>
    </lineage>
</organism>
<sequence length="875" mass="96657">MAKSVRSKSKIKRRNLMRKAVFGPHEDERIQRLAARQQIDPATVAPPTAMMAEEEDVEVAGSDDEEDVDMDEDTKAASSASGRGISKNRKRRQLNKSGRIVVRNKKGRILSKTGVKWVKQIRPKNDLRQRLDGVLVGQQAMSIGDYMSISSAVSLHVQRAKAEMAAEEVRQWVAAYVNGHLAAVARRLQALERGAPLIAAYVAQWQYFAQASLALSGSLSRAVGNGMREAMAQAWYTKVLRPVAATMASAAVALVDDARKEGGVDDPQLLSALHSVLAELRPTYAPELPRGQPLGVYFAWYLEPYARASVRHIDSCTSHLRAPGSTREYIRLVTRLIGDEERRAEAYLRAESVESLRCVLSQRFVAGSLAAIHAEAALMFSCMEDLRSVFCLLRRVPADRAAMQPLRDAFKAHVAQHTLAAMPSLAELNPQGASVASLAFARNAVDWLLAELGRHRAMAARCFDSEPGFSAALLAGLREALNSSQFMGPDHSQLVQAPRLLAGYFGLLLQADSALSLELAAAHPTGFEDAIESRARDALQLCELVNSKDKLMRHYRSLLARRLITDSSASAELERAVVAMLTPLTGIENTYHVRAMLADMSLSQNMSKQYQSSLSSESLDVSVKILRHSLWSDSLVPESSPELIVPRQASAACDRLAELYNDRHTSSRSGRKLQWQWAYSKATIQLYFPHSVGRIAQTGYTVIANAYQLAILALFTDASCLGSAAQQLMPSQISRSIKLNLAVVNTELSVLMRAGILISNSETGAVMMNSGFNSRRVRIDISGIKRMRQETAEDKARIDLRADSNRFDQVRSAIMVEMKRHSSLHHAKLLSLVAARVERVFLVERSVFKLAIGSLTEGDYIRRKEDDFNVYEYVV</sequence>
<dbReference type="InterPro" id="IPR016158">
    <property type="entry name" value="Cullin_homology"/>
</dbReference>
<feature type="compositionally biased region" description="Low complexity" evidence="4">
    <location>
        <begin position="41"/>
        <end position="51"/>
    </location>
</feature>
<dbReference type="PANTHER" id="PTHR11932">
    <property type="entry name" value="CULLIN"/>
    <property type="match status" value="1"/>
</dbReference>
<accession>A0A9W8GEB7</accession>
<dbReference type="InterPro" id="IPR045093">
    <property type="entry name" value="Cullin"/>
</dbReference>
<feature type="domain" description="Cullin family profile" evidence="5">
    <location>
        <begin position="496"/>
        <end position="752"/>
    </location>
</feature>
<dbReference type="InterPro" id="IPR036388">
    <property type="entry name" value="WH-like_DNA-bd_sf"/>
</dbReference>
<dbReference type="GO" id="GO:0031625">
    <property type="term" value="F:ubiquitin protein ligase binding"/>
    <property type="evidence" value="ECO:0007669"/>
    <property type="project" value="InterPro"/>
</dbReference>
<dbReference type="SMART" id="SM00182">
    <property type="entry name" value="CULLIN"/>
    <property type="match status" value="1"/>
</dbReference>
<dbReference type="Gene3D" id="1.20.1310.10">
    <property type="entry name" value="Cullin Repeats"/>
    <property type="match status" value="3"/>
</dbReference>
<evidence type="ECO:0000256" key="2">
    <source>
        <dbReference type="PROSITE-ProRule" id="PRU00330"/>
    </source>
</evidence>
<protein>
    <recommendedName>
        <fullName evidence="5">Cullin family profile domain-containing protein</fullName>
    </recommendedName>
</protein>
<evidence type="ECO:0000313" key="6">
    <source>
        <dbReference type="EMBL" id="KAJ2686277.1"/>
    </source>
</evidence>
<dbReference type="Pfam" id="PF26557">
    <property type="entry name" value="Cullin_AB"/>
    <property type="match status" value="1"/>
</dbReference>
<dbReference type="GO" id="GO:0006511">
    <property type="term" value="P:ubiquitin-dependent protein catabolic process"/>
    <property type="evidence" value="ECO:0007669"/>
    <property type="project" value="InterPro"/>
</dbReference>
<dbReference type="AlphaFoldDB" id="A0A9W8GEB7"/>
<feature type="compositionally biased region" description="Acidic residues" evidence="4">
    <location>
        <begin position="52"/>
        <end position="72"/>
    </location>
</feature>
<dbReference type="Gene3D" id="1.10.10.10">
    <property type="entry name" value="Winged helix-like DNA-binding domain superfamily/Winged helix DNA-binding domain"/>
    <property type="match status" value="1"/>
</dbReference>
<proteinExistence type="inferred from homology"/>